<gene>
    <name evidence="1" type="ORF">IWH25_05180</name>
</gene>
<accession>A0A974SSL6</accession>
<proteinExistence type="predicted"/>
<dbReference type="AlphaFoldDB" id="A0A974SSL6"/>
<sequence length="119" mass="13086">MKPAVPSSERGTRVALIFALVAERLNTFYEHGQWLTEAQGATLAADWLARSQRSLPLAERRRLSALSDELARSIAGGLSREAGLHTAHELTEALDPNYRSELAEFFMAECERMLDAAGA</sequence>
<organism evidence="1 2">
    <name type="scientific">Azospira restricta</name>
    <dbReference type="NCBI Taxonomy" id="404405"/>
    <lineage>
        <taxon>Bacteria</taxon>
        <taxon>Pseudomonadati</taxon>
        <taxon>Pseudomonadota</taxon>
        <taxon>Betaproteobacteria</taxon>
        <taxon>Rhodocyclales</taxon>
        <taxon>Rhodocyclaceae</taxon>
        <taxon>Azospira</taxon>
    </lineage>
</organism>
<name>A0A974SSL6_9RHOO</name>
<protein>
    <submittedName>
        <fullName evidence="1">Uncharacterized protein</fullName>
    </submittedName>
</protein>
<evidence type="ECO:0000313" key="1">
    <source>
        <dbReference type="EMBL" id="QRJ65639.1"/>
    </source>
</evidence>
<dbReference type="Proteomes" id="UP000663444">
    <property type="component" value="Chromosome"/>
</dbReference>
<dbReference type="KEGG" id="ares:IWH25_05180"/>
<evidence type="ECO:0000313" key="2">
    <source>
        <dbReference type="Proteomes" id="UP000663444"/>
    </source>
</evidence>
<reference evidence="1" key="1">
    <citation type="submission" date="2020-11" db="EMBL/GenBank/DDBJ databases">
        <title>Azospira restricta DSM 18626 genome sequence.</title>
        <authorList>
            <person name="Moe W.M."/>
        </authorList>
    </citation>
    <scope>NUCLEOTIDE SEQUENCE</scope>
    <source>
        <strain evidence="1">DSM 18626</strain>
    </source>
</reference>
<keyword evidence="2" id="KW-1185">Reference proteome</keyword>
<dbReference type="EMBL" id="CP064781">
    <property type="protein sequence ID" value="QRJ65639.1"/>
    <property type="molecule type" value="Genomic_DNA"/>
</dbReference>